<keyword evidence="1" id="KW-0812">Transmembrane</keyword>
<name>A0A2S1SMA4_9ACTN</name>
<feature type="transmembrane region" description="Helical" evidence="1">
    <location>
        <begin position="31"/>
        <end position="50"/>
    </location>
</feature>
<accession>A0A2S1SMA4</accession>
<dbReference type="Proteomes" id="UP000244900">
    <property type="component" value="Chromosome"/>
</dbReference>
<evidence type="ECO:0000313" key="3">
    <source>
        <dbReference type="Proteomes" id="UP000244900"/>
    </source>
</evidence>
<sequence length="188" mass="18796">MAEGVVVGAAGCATVAAPGVAGTLLGSDVLRSGDVGIMVALGLVVFLLFLRAGRALVGPIAVLGVCWAVSAPKAATEVLLVWGGEIGSAVVTSVAAGEGRAAERHYCSVRHPDGTPVPGRIWRGCSATTAPGDRIGLVYDPQGRVPPRGLVASGHDRGLLAESLGTGLALATLSTVAVVRSYHMDPPG</sequence>
<dbReference type="AlphaFoldDB" id="A0A2S1SMA4"/>
<gene>
    <name evidence="2" type="ORF">DDW44_00900</name>
</gene>
<dbReference type="EMBL" id="CP029188">
    <property type="protein sequence ID" value="AWI27487.1"/>
    <property type="molecule type" value="Genomic_DNA"/>
</dbReference>
<organism evidence="2 3">
    <name type="scientific">Streptomyces tirandamycinicus</name>
    <dbReference type="NCBI Taxonomy" id="2174846"/>
    <lineage>
        <taxon>Bacteria</taxon>
        <taxon>Bacillati</taxon>
        <taxon>Actinomycetota</taxon>
        <taxon>Actinomycetes</taxon>
        <taxon>Kitasatosporales</taxon>
        <taxon>Streptomycetaceae</taxon>
        <taxon>Streptomyces</taxon>
    </lineage>
</organism>
<protein>
    <submittedName>
        <fullName evidence="2">Uncharacterized protein</fullName>
    </submittedName>
</protein>
<dbReference type="KEGG" id="stir:DDW44_00900"/>
<keyword evidence="3" id="KW-1185">Reference proteome</keyword>
<evidence type="ECO:0000256" key="1">
    <source>
        <dbReference type="SAM" id="Phobius"/>
    </source>
</evidence>
<dbReference type="OrthoDB" id="4189331at2"/>
<proteinExistence type="predicted"/>
<keyword evidence="1" id="KW-1133">Transmembrane helix</keyword>
<evidence type="ECO:0000313" key="2">
    <source>
        <dbReference type="EMBL" id="AWI27487.1"/>
    </source>
</evidence>
<reference evidence="2 3" key="1">
    <citation type="submission" date="2018-05" db="EMBL/GenBank/DDBJ databases">
        <title>Complete genome sequence of sponge-derived Streptomyces sp. HNM0039.</title>
        <authorList>
            <person name="Huang X."/>
            <person name="Zhou S."/>
        </authorList>
    </citation>
    <scope>NUCLEOTIDE SEQUENCE [LARGE SCALE GENOMIC DNA]</scope>
    <source>
        <strain evidence="2 3">HNM0039</strain>
    </source>
</reference>
<keyword evidence="1" id="KW-0472">Membrane</keyword>